<name>A0A4Y1WQS1_9BACT</name>
<dbReference type="InterPro" id="IPR032222">
    <property type="entry name" value="DUF5041"/>
</dbReference>
<protein>
    <recommendedName>
        <fullName evidence="3">DUF5041 domain-containing protein</fullName>
    </recommendedName>
</protein>
<organism evidence="1 2">
    <name type="scientific">Alistipes communis</name>
    <dbReference type="NCBI Taxonomy" id="2585118"/>
    <lineage>
        <taxon>Bacteria</taxon>
        <taxon>Pseudomonadati</taxon>
        <taxon>Bacteroidota</taxon>
        <taxon>Bacteroidia</taxon>
        <taxon>Bacteroidales</taxon>
        <taxon>Rikenellaceae</taxon>
        <taxon>Alistipes</taxon>
    </lineage>
</organism>
<dbReference type="Pfam" id="PF16444">
    <property type="entry name" value="DUF5041"/>
    <property type="match status" value="1"/>
</dbReference>
<keyword evidence="2" id="KW-1185">Reference proteome</keyword>
<evidence type="ECO:0008006" key="3">
    <source>
        <dbReference type="Google" id="ProtNLM"/>
    </source>
</evidence>
<dbReference type="EMBL" id="AP019735">
    <property type="protein sequence ID" value="BBL02874.1"/>
    <property type="molecule type" value="Genomic_DNA"/>
</dbReference>
<reference evidence="2" key="1">
    <citation type="submission" date="2019-06" db="EMBL/GenBank/DDBJ databases">
        <title>Alistipes onderdonkii subsp. vulgaris subsp. nov., Alistipes dispar sp. nov. and Alistipes communis sp. nov., isolated from human faeces, and creation of Alistipes onderdonkii subsp. onderdonkii subsp. nov.</title>
        <authorList>
            <person name="Sakamoto M."/>
            <person name="Ikeyama N."/>
            <person name="Ogata Y."/>
            <person name="Suda W."/>
            <person name="Iino T."/>
            <person name="Hattori M."/>
            <person name="Ohkuma M."/>
        </authorList>
    </citation>
    <scope>NUCLEOTIDE SEQUENCE [LARGE SCALE GENOMIC DNA]</scope>
    <source>
        <strain evidence="2">5CBH24</strain>
    </source>
</reference>
<dbReference type="GeneID" id="78340912"/>
<dbReference type="Proteomes" id="UP000318946">
    <property type="component" value="Chromosome"/>
</dbReference>
<sequence>MRIAVAACLCFGTVSAQEQLRVRPAEVQQEDVVAALGALGVDVLRFDFSDFTRENYDVAVYLDEADSTGTERLYTVRAGGTRQQLTRMPEEVRRGFRKELHLPETTTEYVRGRSLTLIFSQKNDSTKLLTVHIPGMMRFSLPLELRDSGAGGEPRYFYSLRPFKLSAVEAGSEEIPLAFYSSGWYDPKAGVVRSCGVSEIDPALTDELVGLSPHYYVVGVIFEKKE</sequence>
<accession>A0A4Y1WQS1</accession>
<dbReference type="RefSeq" id="WP_162502252.1">
    <property type="nucleotide sequence ID" value="NZ_AP019735.1"/>
</dbReference>
<dbReference type="KEGG" id="acou:A5CBH24_01870"/>
<gene>
    <name evidence="1" type="ORF">A5CBH24_01870</name>
</gene>
<evidence type="ECO:0000313" key="2">
    <source>
        <dbReference type="Proteomes" id="UP000318946"/>
    </source>
</evidence>
<proteinExistence type="predicted"/>
<evidence type="ECO:0000313" key="1">
    <source>
        <dbReference type="EMBL" id="BBL02874.1"/>
    </source>
</evidence>
<dbReference type="AlphaFoldDB" id="A0A4Y1WQS1"/>